<dbReference type="Proteomes" id="UP000199068">
    <property type="component" value="Unassembled WGS sequence"/>
</dbReference>
<name>A0A1G9KN56_9FIRM</name>
<dbReference type="GO" id="GO:0003700">
    <property type="term" value="F:DNA-binding transcription factor activity"/>
    <property type="evidence" value="ECO:0007669"/>
    <property type="project" value="TreeGrafter"/>
</dbReference>
<dbReference type="GO" id="GO:0003677">
    <property type="term" value="F:DNA binding"/>
    <property type="evidence" value="ECO:0007669"/>
    <property type="project" value="UniProtKB-KW"/>
</dbReference>
<dbReference type="PROSITE" id="PS51197">
    <property type="entry name" value="HTH_RRF2_2"/>
    <property type="match status" value="1"/>
</dbReference>
<dbReference type="PANTHER" id="PTHR33221">
    <property type="entry name" value="WINGED HELIX-TURN-HELIX TRANSCRIPTIONAL REGULATOR, RRF2 FAMILY"/>
    <property type="match status" value="1"/>
</dbReference>
<dbReference type="InterPro" id="IPR036388">
    <property type="entry name" value="WH-like_DNA-bd_sf"/>
</dbReference>
<dbReference type="SUPFAM" id="SSF46785">
    <property type="entry name" value="Winged helix' DNA-binding domain"/>
    <property type="match status" value="1"/>
</dbReference>
<dbReference type="NCBIfam" id="TIGR00738">
    <property type="entry name" value="rrf2_super"/>
    <property type="match status" value="1"/>
</dbReference>
<dbReference type="STRING" id="1121325.SAMN04515677_102203"/>
<dbReference type="GO" id="GO:0005829">
    <property type="term" value="C:cytosol"/>
    <property type="evidence" value="ECO:0007669"/>
    <property type="project" value="TreeGrafter"/>
</dbReference>
<dbReference type="Pfam" id="PF02082">
    <property type="entry name" value="Rrf2"/>
    <property type="match status" value="1"/>
</dbReference>
<dbReference type="InterPro" id="IPR036390">
    <property type="entry name" value="WH_DNA-bd_sf"/>
</dbReference>
<reference evidence="4 5" key="1">
    <citation type="submission" date="2016-10" db="EMBL/GenBank/DDBJ databases">
        <authorList>
            <person name="de Groot N.N."/>
        </authorList>
    </citation>
    <scope>NUCLEOTIDE SEQUENCE [LARGE SCALE GENOMIC DNA]</scope>
    <source>
        <strain evidence="4 5">DSM 797</strain>
    </source>
</reference>
<dbReference type="PROSITE" id="PS01332">
    <property type="entry name" value="HTH_RRF2_1"/>
    <property type="match status" value="1"/>
</dbReference>
<sequence length="135" mass="15060">MTLSKFSDYAFRILILLGNNPDNTFTVDSISQTLNLSNHHIKKIVYKLATEGYIESTKGRNGGIRLGKNPCDINLGELLKITEDNLNVVECFSKDNNTCNISSSCKLKGVIGYALNSFMKVFDDYTLADVLDKKK</sequence>
<dbReference type="PANTHER" id="PTHR33221:SF4">
    <property type="entry name" value="HTH-TYPE TRANSCRIPTIONAL REPRESSOR NSRR"/>
    <property type="match status" value="1"/>
</dbReference>
<dbReference type="EMBL" id="FNGW01000002">
    <property type="protein sequence ID" value="SDL50835.1"/>
    <property type="molecule type" value="Genomic_DNA"/>
</dbReference>
<dbReference type="InterPro" id="IPR000944">
    <property type="entry name" value="Tscrpt_reg_Rrf2"/>
</dbReference>
<accession>A0A1G9KN56</accession>
<protein>
    <recommendedName>
        <fullName evidence="3">HTH-type transcriptional regulator NsrR</fullName>
    </recommendedName>
</protein>
<keyword evidence="1" id="KW-0238">DNA-binding</keyword>
<organism evidence="4 5">
    <name type="scientific">Romboutsia lituseburensis DSM 797</name>
    <dbReference type="NCBI Taxonomy" id="1121325"/>
    <lineage>
        <taxon>Bacteria</taxon>
        <taxon>Bacillati</taxon>
        <taxon>Bacillota</taxon>
        <taxon>Clostridia</taxon>
        <taxon>Peptostreptococcales</taxon>
        <taxon>Peptostreptococcaceae</taxon>
        <taxon>Romboutsia</taxon>
    </lineage>
</organism>
<evidence type="ECO:0000313" key="4">
    <source>
        <dbReference type="EMBL" id="SDL50835.1"/>
    </source>
</evidence>
<evidence type="ECO:0000256" key="2">
    <source>
        <dbReference type="ARBA" id="ARBA00034078"/>
    </source>
</evidence>
<keyword evidence="5" id="KW-1185">Reference proteome</keyword>
<dbReference type="InterPro" id="IPR030489">
    <property type="entry name" value="TR_Rrf2-type_CS"/>
</dbReference>
<dbReference type="RefSeq" id="WP_092723224.1">
    <property type="nucleotide sequence ID" value="NZ_FNGW01000002.1"/>
</dbReference>
<evidence type="ECO:0000256" key="3">
    <source>
        <dbReference type="ARBA" id="ARBA00040173"/>
    </source>
</evidence>
<evidence type="ECO:0000313" key="5">
    <source>
        <dbReference type="Proteomes" id="UP000199068"/>
    </source>
</evidence>
<proteinExistence type="predicted"/>
<dbReference type="AlphaFoldDB" id="A0A1G9KN56"/>
<gene>
    <name evidence="4" type="ORF">SAMN04515677_102203</name>
</gene>
<dbReference type="Gene3D" id="1.10.10.10">
    <property type="entry name" value="Winged helix-like DNA-binding domain superfamily/Winged helix DNA-binding domain"/>
    <property type="match status" value="1"/>
</dbReference>
<comment type="cofactor">
    <cofactor evidence="2">
        <name>[2Fe-2S] cluster</name>
        <dbReference type="ChEBI" id="CHEBI:190135"/>
    </cofactor>
</comment>
<evidence type="ECO:0000256" key="1">
    <source>
        <dbReference type="ARBA" id="ARBA00023125"/>
    </source>
</evidence>